<evidence type="ECO:0000313" key="2">
    <source>
        <dbReference type="Proteomes" id="UP001494902"/>
    </source>
</evidence>
<evidence type="ECO:0000313" key="1">
    <source>
        <dbReference type="EMBL" id="MEQ3549285.1"/>
    </source>
</evidence>
<dbReference type="RefSeq" id="WP_349296369.1">
    <property type="nucleotide sequence ID" value="NZ_JBEDNQ010000001.1"/>
</dbReference>
<reference evidence="1 2" key="1">
    <citation type="submission" date="2024-03" db="EMBL/GenBank/DDBJ databases">
        <title>Draft genome sequence of Pseudonocardia nematodicida JCM 31783.</title>
        <authorList>
            <person name="Butdee W."/>
            <person name="Duangmal K."/>
        </authorList>
    </citation>
    <scope>NUCLEOTIDE SEQUENCE [LARGE SCALE GENOMIC DNA]</scope>
    <source>
        <strain evidence="1 2">JCM 31783</strain>
    </source>
</reference>
<dbReference type="Proteomes" id="UP001494902">
    <property type="component" value="Unassembled WGS sequence"/>
</dbReference>
<evidence type="ECO:0008006" key="3">
    <source>
        <dbReference type="Google" id="ProtNLM"/>
    </source>
</evidence>
<organism evidence="1 2">
    <name type="scientific">Pseudonocardia nematodicida</name>
    <dbReference type="NCBI Taxonomy" id="1206997"/>
    <lineage>
        <taxon>Bacteria</taxon>
        <taxon>Bacillati</taxon>
        <taxon>Actinomycetota</taxon>
        <taxon>Actinomycetes</taxon>
        <taxon>Pseudonocardiales</taxon>
        <taxon>Pseudonocardiaceae</taxon>
        <taxon>Pseudonocardia</taxon>
    </lineage>
</organism>
<name>A0ABV1K4B5_9PSEU</name>
<comment type="caution">
    <text evidence="1">The sequence shown here is derived from an EMBL/GenBank/DDBJ whole genome shotgun (WGS) entry which is preliminary data.</text>
</comment>
<dbReference type="EMBL" id="JBEDNQ010000001">
    <property type="protein sequence ID" value="MEQ3549285.1"/>
    <property type="molecule type" value="Genomic_DNA"/>
</dbReference>
<keyword evidence="2" id="KW-1185">Reference proteome</keyword>
<gene>
    <name evidence="1" type="ORF">WIS52_02275</name>
</gene>
<proteinExistence type="predicted"/>
<sequence>MIRRGEVWAYRPALERPGQSLARLIVSASGINDDEGLPTVVGLKVLDSDPGGLLAVRVDPHGWASALTIEPVLRPRLTERLGEAPGESMEQVERALTAMLDL</sequence>
<protein>
    <recommendedName>
        <fullName evidence="3">mRNA interferase MazF</fullName>
    </recommendedName>
</protein>
<accession>A0ABV1K4B5</accession>